<evidence type="ECO:0000256" key="1">
    <source>
        <dbReference type="ARBA" id="ARBA00000085"/>
    </source>
</evidence>
<dbReference type="InterPro" id="IPR005467">
    <property type="entry name" value="His_kinase_dom"/>
</dbReference>
<evidence type="ECO:0000259" key="9">
    <source>
        <dbReference type="PROSITE" id="PS50109"/>
    </source>
</evidence>
<comment type="caution">
    <text evidence="11">The sequence shown here is derived from an EMBL/GenBank/DDBJ whole genome shotgun (WGS) entry which is preliminary data.</text>
</comment>
<dbReference type="InterPro" id="IPR004358">
    <property type="entry name" value="Sig_transdc_His_kin-like_C"/>
</dbReference>
<dbReference type="InterPro" id="IPR036890">
    <property type="entry name" value="HATPase_C_sf"/>
</dbReference>
<dbReference type="InterPro" id="IPR000700">
    <property type="entry name" value="PAS-assoc_C"/>
</dbReference>
<dbReference type="CDD" id="cd00082">
    <property type="entry name" value="HisKA"/>
    <property type="match status" value="1"/>
</dbReference>
<dbReference type="InterPro" id="IPR003661">
    <property type="entry name" value="HisK_dim/P_dom"/>
</dbReference>
<keyword evidence="8" id="KW-0902">Two-component regulatory system</keyword>
<gene>
    <name evidence="11" type="ORF">J2Z20_003003</name>
</gene>
<sequence>MNVFPEEQSDFYKLFSENSNNLLIYLDSDENILAINKAARDKVYYIDEQDAIGRKFSDVFAIDRSTSVVIESLNSGQEVHGLERLVNIKGNLVYLIIDTKIIFTGNGLIQGLVCILRDITDRKIEEQKLVTLEKQAVSGLLAAGIAHEIRNPLTAAIGFIQLLQQNSIDEQKQKQYLEYVLNELKSISKLVSDFMRLSTPTETNKQKISITQLLNETIDFMQGQAILSNVVIERCIFCENIMATVDSDQLKQVFINFIRNAIEASNKDNATILISLDQLDKAVTITIEDNGIGISAENIGKIYDPFFTTKKEGTGIGLTGVSQIIRNHNGTINVDSIEGEGTKFVITLSSEE</sequence>
<keyword evidence="12" id="KW-1185">Reference proteome</keyword>
<evidence type="ECO:0000256" key="4">
    <source>
        <dbReference type="ARBA" id="ARBA00022679"/>
    </source>
</evidence>
<protein>
    <recommendedName>
        <fullName evidence="2">histidine kinase</fullName>
        <ecNumber evidence="2">2.7.13.3</ecNumber>
    </recommendedName>
</protein>
<dbReference type="EMBL" id="JAGGKP010000010">
    <property type="protein sequence ID" value="MBP1938085.1"/>
    <property type="molecule type" value="Genomic_DNA"/>
</dbReference>
<dbReference type="Pfam" id="PF00512">
    <property type="entry name" value="HisKA"/>
    <property type="match status" value="1"/>
</dbReference>
<dbReference type="PRINTS" id="PR00344">
    <property type="entry name" value="BCTRLSENSOR"/>
</dbReference>
<dbReference type="InterPro" id="IPR013656">
    <property type="entry name" value="PAS_4"/>
</dbReference>
<dbReference type="Pfam" id="PF08448">
    <property type="entry name" value="PAS_4"/>
    <property type="match status" value="1"/>
</dbReference>
<name>A0ABS4H6D9_9BACL</name>
<dbReference type="PROSITE" id="PS50109">
    <property type="entry name" value="HIS_KIN"/>
    <property type="match status" value="1"/>
</dbReference>
<dbReference type="PANTHER" id="PTHR43065:SF10">
    <property type="entry name" value="PEROXIDE STRESS-ACTIVATED HISTIDINE KINASE MAK3"/>
    <property type="match status" value="1"/>
</dbReference>
<dbReference type="InterPro" id="IPR035965">
    <property type="entry name" value="PAS-like_dom_sf"/>
</dbReference>
<keyword evidence="3" id="KW-0597">Phosphoprotein</keyword>
<feature type="domain" description="PAC" evidence="10">
    <location>
        <begin position="79"/>
        <end position="131"/>
    </location>
</feature>
<evidence type="ECO:0000313" key="12">
    <source>
        <dbReference type="Proteomes" id="UP001519273"/>
    </source>
</evidence>
<dbReference type="Proteomes" id="UP001519273">
    <property type="component" value="Unassembled WGS sequence"/>
</dbReference>
<keyword evidence="4" id="KW-0808">Transferase</keyword>
<dbReference type="SMART" id="SM00388">
    <property type="entry name" value="HisKA"/>
    <property type="match status" value="1"/>
</dbReference>
<evidence type="ECO:0000259" key="10">
    <source>
        <dbReference type="PROSITE" id="PS50113"/>
    </source>
</evidence>
<dbReference type="SUPFAM" id="SSF55874">
    <property type="entry name" value="ATPase domain of HSP90 chaperone/DNA topoisomerase II/histidine kinase"/>
    <property type="match status" value="1"/>
</dbReference>
<dbReference type="PROSITE" id="PS50113">
    <property type="entry name" value="PAC"/>
    <property type="match status" value="1"/>
</dbReference>
<dbReference type="InterPro" id="IPR036097">
    <property type="entry name" value="HisK_dim/P_sf"/>
</dbReference>
<dbReference type="Gene3D" id="1.10.287.130">
    <property type="match status" value="1"/>
</dbReference>
<dbReference type="Gene3D" id="3.30.565.10">
    <property type="entry name" value="Histidine kinase-like ATPase, C-terminal domain"/>
    <property type="match status" value="1"/>
</dbReference>
<keyword evidence="7" id="KW-0067">ATP-binding</keyword>
<evidence type="ECO:0000313" key="11">
    <source>
        <dbReference type="EMBL" id="MBP1938085.1"/>
    </source>
</evidence>
<keyword evidence="5" id="KW-0547">Nucleotide-binding</keyword>
<evidence type="ECO:0000256" key="8">
    <source>
        <dbReference type="ARBA" id="ARBA00023012"/>
    </source>
</evidence>
<dbReference type="SUPFAM" id="SSF47384">
    <property type="entry name" value="Homodimeric domain of signal transducing histidine kinase"/>
    <property type="match status" value="1"/>
</dbReference>
<dbReference type="InterPro" id="IPR000014">
    <property type="entry name" value="PAS"/>
</dbReference>
<reference evidence="11 12" key="1">
    <citation type="submission" date="2021-03" db="EMBL/GenBank/DDBJ databases">
        <title>Genomic Encyclopedia of Type Strains, Phase IV (KMG-IV): sequencing the most valuable type-strain genomes for metagenomic binning, comparative biology and taxonomic classification.</title>
        <authorList>
            <person name="Goeker M."/>
        </authorList>
    </citation>
    <scope>NUCLEOTIDE SEQUENCE [LARGE SCALE GENOMIC DNA]</scope>
    <source>
        <strain evidence="11 12">DSM 23491</strain>
    </source>
</reference>
<dbReference type="SUPFAM" id="SSF55785">
    <property type="entry name" value="PYP-like sensor domain (PAS domain)"/>
    <property type="match status" value="1"/>
</dbReference>
<dbReference type="InterPro" id="IPR003594">
    <property type="entry name" value="HATPase_dom"/>
</dbReference>
<dbReference type="SMART" id="SM00387">
    <property type="entry name" value="HATPase_c"/>
    <property type="match status" value="1"/>
</dbReference>
<dbReference type="Pfam" id="PF02518">
    <property type="entry name" value="HATPase_c"/>
    <property type="match status" value="1"/>
</dbReference>
<evidence type="ECO:0000256" key="2">
    <source>
        <dbReference type="ARBA" id="ARBA00012438"/>
    </source>
</evidence>
<proteinExistence type="predicted"/>
<accession>A0ABS4H6D9</accession>
<dbReference type="PANTHER" id="PTHR43065">
    <property type="entry name" value="SENSOR HISTIDINE KINASE"/>
    <property type="match status" value="1"/>
</dbReference>
<dbReference type="NCBIfam" id="TIGR00229">
    <property type="entry name" value="sensory_box"/>
    <property type="match status" value="1"/>
</dbReference>
<comment type="catalytic activity">
    <reaction evidence="1">
        <text>ATP + protein L-histidine = ADP + protein N-phospho-L-histidine.</text>
        <dbReference type="EC" id="2.7.13.3"/>
    </reaction>
</comment>
<dbReference type="Gene3D" id="3.30.450.20">
    <property type="entry name" value="PAS domain"/>
    <property type="match status" value="1"/>
</dbReference>
<organism evidence="11 12">
    <name type="scientific">Paenibacillus sediminis</name>
    <dbReference type="NCBI Taxonomy" id="664909"/>
    <lineage>
        <taxon>Bacteria</taxon>
        <taxon>Bacillati</taxon>
        <taxon>Bacillota</taxon>
        <taxon>Bacilli</taxon>
        <taxon>Bacillales</taxon>
        <taxon>Paenibacillaceae</taxon>
        <taxon>Paenibacillus</taxon>
    </lineage>
</organism>
<evidence type="ECO:0000256" key="5">
    <source>
        <dbReference type="ARBA" id="ARBA00022741"/>
    </source>
</evidence>
<keyword evidence="6" id="KW-0418">Kinase</keyword>
<dbReference type="RefSeq" id="WP_209851923.1">
    <property type="nucleotide sequence ID" value="NZ_CBCRVE010000004.1"/>
</dbReference>
<evidence type="ECO:0000256" key="6">
    <source>
        <dbReference type="ARBA" id="ARBA00022777"/>
    </source>
</evidence>
<evidence type="ECO:0000256" key="7">
    <source>
        <dbReference type="ARBA" id="ARBA00022840"/>
    </source>
</evidence>
<dbReference type="EC" id="2.7.13.3" evidence="2"/>
<feature type="domain" description="Histidine kinase" evidence="9">
    <location>
        <begin position="144"/>
        <end position="352"/>
    </location>
</feature>
<dbReference type="CDD" id="cd00130">
    <property type="entry name" value="PAS"/>
    <property type="match status" value="1"/>
</dbReference>
<evidence type="ECO:0000256" key="3">
    <source>
        <dbReference type="ARBA" id="ARBA00022553"/>
    </source>
</evidence>